<keyword evidence="2" id="KW-0812">Transmembrane</keyword>
<keyword evidence="4" id="KW-1185">Reference proteome</keyword>
<dbReference type="Proteomes" id="UP000095759">
    <property type="component" value="Unassembled WGS sequence"/>
</dbReference>
<gene>
    <name evidence="3" type="ORF">AS594_22820</name>
</gene>
<name>A0A1E5PBH5_9ACTN</name>
<proteinExistence type="predicted"/>
<dbReference type="RefSeq" id="WP_069928766.1">
    <property type="nucleotide sequence ID" value="NZ_MEHI01000001.1"/>
</dbReference>
<feature type="region of interest" description="Disordered" evidence="1">
    <location>
        <begin position="1"/>
        <end position="99"/>
    </location>
</feature>
<feature type="compositionally biased region" description="Low complexity" evidence="1">
    <location>
        <begin position="1"/>
        <end position="10"/>
    </location>
</feature>
<feature type="compositionally biased region" description="Low complexity" evidence="1">
    <location>
        <begin position="82"/>
        <end position="91"/>
    </location>
</feature>
<feature type="compositionally biased region" description="Pro residues" evidence="1">
    <location>
        <begin position="11"/>
        <end position="26"/>
    </location>
</feature>
<evidence type="ECO:0000256" key="2">
    <source>
        <dbReference type="SAM" id="Phobius"/>
    </source>
</evidence>
<keyword evidence="2" id="KW-0472">Membrane</keyword>
<dbReference type="OrthoDB" id="4350888at2"/>
<evidence type="ECO:0000256" key="1">
    <source>
        <dbReference type="SAM" id="MobiDB-lite"/>
    </source>
</evidence>
<protein>
    <submittedName>
        <fullName evidence="3">Uncharacterized protein</fullName>
    </submittedName>
</protein>
<dbReference type="AlphaFoldDB" id="A0A1E5PBH5"/>
<feature type="compositionally biased region" description="Low complexity" evidence="1">
    <location>
        <begin position="43"/>
        <end position="75"/>
    </location>
</feature>
<organism evidence="3 4">
    <name type="scientific">Streptomyces agglomeratus</name>
    <dbReference type="NCBI Taxonomy" id="285458"/>
    <lineage>
        <taxon>Bacteria</taxon>
        <taxon>Bacillati</taxon>
        <taxon>Actinomycetota</taxon>
        <taxon>Actinomycetes</taxon>
        <taxon>Kitasatosporales</taxon>
        <taxon>Streptomycetaceae</taxon>
        <taxon>Streptomyces</taxon>
    </lineage>
</organism>
<comment type="caution">
    <text evidence="3">The sequence shown here is derived from an EMBL/GenBank/DDBJ whole genome shotgun (WGS) entry which is preliminary data.</text>
</comment>
<evidence type="ECO:0000313" key="4">
    <source>
        <dbReference type="Proteomes" id="UP000095759"/>
    </source>
</evidence>
<dbReference type="STRING" id="285458.BGM19_14270"/>
<feature type="transmembrane region" description="Helical" evidence="2">
    <location>
        <begin position="106"/>
        <end position="126"/>
    </location>
</feature>
<dbReference type="EMBL" id="MEHJ01000001">
    <property type="protein sequence ID" value="OEJ26890.1"/>
    <property type="molecule type" value="Genomic_DNA"/>
</dbReference>
<evidence type="ECO:0000313" key="3">
    <source>
        <dbReference type="EMBL" id="OEJ26890.1"/>
    </source>
</evidence>
<keyword evidence="2" id="KW-1133">Transmembrane helix</keyword>
<reference evidence="3 4" key="1">
    <citation type="submission" date="2016-08" db="EMBL/GenBank/DDBJ databases">
        <title>Complete genome sequence of Streptomyces agglomeratus strain 6-3-2, a novel anti-MRSA actinomycete isolated from Wuli of Tebit, China.</title>
        <authorList>
            <person name="Chen X."/>
        </authorList>
    </citation>
    <scope>NUCLEOTIDE SEQUENCE [LARGE SCALE GENOMIC DNA]</scope>
    <source>
        <strain evidence="3 4">6-3-2</strain>
    </source>
</reference>
<sequence length="324" mass="34022">MSYNQPGPYGQQPPQPGPYGQPPQGQPNPYGQPQQPPQGQPGYGYPQQAPPAQGYGYPQQPQQPGPYGQQPQYGQPQPPGPYGQQPQYPGGMVPPPPGAPKKKTGLIVGAVVVALAVIGGGAYFFMSGSGVADDGKKYELTAPATVLNGEYKKSASPSGGGMTADDVKELEAQGVTGAKNVNGQYTSGQTVSQKALNFTGLYGEIDDPEKVVDAMFAEIKKNSTQGSSDGFKFIGSPEEFTPEGFENGIMKCQKAEFKMGETGADDAGVPNSFKTPMCVWGDHSTVAYVMYSDAGATLTGKDIPMEDAAANAAKLRNDVRVEIK</sequence>
<accession>A0A1E5PBH5</accession>